<protein>
    <recommendedName>
        <fullName evidence="2">1-acyl-sn-glycerol-3-phosphate acyltransferase</fullName>
    </recommendedName>
</protein>
<dbReference type="AlphaFoldDB" id="A0A0F8X1U9"/>
<accession>A0A0F8X1U9</accession>
<name>A0A0F8X1U9_9ZZZZ</name>
<gene>
    <name evidence="1" type="ORF">LCGC14_2999940</name>
</gene>
<sequence length="54" mass="5935">ETCKVGAVHMFFGPGTKITPEITPNLSKQPDSIAEARRLGSELTRRLHELAQTT</sequence>
<reference evidence="1" key="1">
    <citation type="journal article" date="2015" name="Nature">
        <title>Complex archaea that bridge the gap between prokaryotes and eukaryotes.</title>
        <authorList>
            <person name="Spang A."/>
            <person name="Saw J.H."/>
            <person name="Jorgensen S.L."/>
            <person name="Zaremba-Niedzwiedzka K."/>
            <person name="Martijn J."/>
            <person name="Lind A.E."/>
            <person name="van Eijk R."/>
            <person name="Schleper C."/>
            <person name="Guy L."/>
            <person name="Ettema T.J."/>
        </authorList>
    </citation>
    <scope>NUCLEOTIDE SEQUENCE</scope>
</reference>
<comment type="caution">
    <text evidence="1">The sequence shown here is derived from an EMBL/GenBank/DDBJ whole genome shotgun (WGS) entry which is preliminary data.</text>
</comment>
<evidence type="ECO:0000313" key="1">
    <source>
        <dbReference type="EMBL" id="KKK62878.1"/>
    </source>
</evidence>
<organism evidence="1">
    <name type="scientific">marine sediment metagenome</name>
    <dbReference type="NCBI Taxonomy" id="412755"/>
    <lineage>
        <taxon>unclassified sequences</taxon>
        <taxon>metagenomes</taxon>
        <taxon>ecological metagenomes</taxon>
    </lineage>
</organism>
<evidence type="ECO:0008006" key="2">
    <source>
        <dbReference type="Google" id="ProtNLM"/>
    </source>
</evidence>
<feature type="non-terminal residue" evidence="1">
    <location>
        <position position="1"/>
    </location>
</feature>
<proteinExistence type="predicted"/>
<dbReference type="EMBL" id="LAZR01061785">
    <property type="protein sequence ID" value="KKK62878.1"/>
    <property type="molecule type" value="Genomic_DNA"/>
</dbReference>